<evidence type="ECO:0000313" key="2">
    <source>
        <dbReference type="Proteomes" id="UP000036520"/>
    </source>
</evidence>
<dbReference type="OrthoDB" id="2599194at2"/>
<dbReference type="InterPro" id="IPR011463">
    <property type="entry name" value="DUF1569"/>
</dbReference>
<dbReference type="RefSeq" id="WP_048644037.1">
    <property type="nucleotide sequence ID" value="NZ_CP012040.1"/>
</dbReference>
<dbReference type="EMBL" id="CP012040">
    <property type="protein sequence ID" value="AKP54002.1"/>
    <property type="molecule type" value="Genomic_DNA"/>
</dbReference>
<dbReference type="Proteomes" id="UP000036520">
    <property type="component" value="Chromosome"/>
</dbReference>
<organism evidence="1 2">
    <name type="scientific">Cyclobacterium amurskyense</name>
    <dbReference type="NCBI Taxonomy" id="320787"/>
    <lineage>
        <taxon>Bacteria</taxon>
        <taxon>Pseudomonadati</taxon>
        <taxon>Bacteroidota</taxon>
        <taxon>Cytophagia</taxon>
        <taxon>Cytophagales</taxon>
        <taxon>Cyclobacteriaceae</taxon>
        <taxon>Cyclobacterium</taxon>
    </lineage>
</organism>
<dbReference type="STRING" id="320787.CA2015_4672"/>
<reference evidence="1 2" key="1">
    <citation type="submission" date="2015-07" db="EMBL/GenBank/DDBJ databases">
        <authorList>
            <person name="Kim K.M."/>
        </authorList>
    </citation>
    <scope>NUCLEOTIDE SEQUENCE [LARGE SCALE GENOMIC DNA]</scope>
    <source>
        <strain evidence="1 2">KCTC 12363</strain>
    </source>
</reference>
<name>A0A0H4Q046_9BACT</name>
<dbReference type="AlphaFoldDB" id="A0A0H4Q046"/>
<dbReference type="InterPro" id="IPR034660">
    <property type="entry name" value="DinB/YfiT-like"/>
</dbReference>
<proteinExistence type="predicted"/>
<protein>
    <recommendedName>
        <fullName evidence="3">DUF1569 domain-containing protein</fullName>
    </recommendedName>
</protein>
<dbReference type="Pfam" id="PF07606">
    <property type="entry name" value="DUF1569"/>
    <property type="match status" value="1"/>
</dbReference>
<sequence>MALPNIFNKSVTDEMIARINKLKADTKPEWGKMSAPQMLAHCNVTYEMVYENKHPKPNFFMKFILKTFVKNIVVGEKPYKRNSQTAPAFLITDSRDFDLERKRLIGYLNQTQQLGEKSFDNKESHSFGKLSKVEWNNMFYKHLDHHLTQFGV</sequence>
<dbReference type="KEGG" id="camu:CA2015_4672"/>
<evidence type="ECO:0008006" key="3">
    <source>
        <dbReference type="Google" id="ProtNLM"/>
    </source>
</evidence>
<dbReference type="Gene3D" id="1.20.120.450">
    <property type="entry name" value="dinb family like domain"/>
    <property type="match status" value="1"/>
</dbReference>
<evidence type="ECO:0000313" key="1">
    <source>
        <dbReference type="EMBL" id="AKP54002.1"/>
    </source>
</evidence>
<accession>A0A0H4Q046</accession>
<dbReference type="PATRIC" id="fig|320787.5.peg.5111"/>
<keyword evidence="2" id="KW-1185">Reference proteome</keyword>
<gene>
    <name evidence="1" type="ORF">CA2015_4672</name>
</gene>